<dbReference type="AlphaFoldDB" id="A0A7J7K418"/>
<dbReference type="SUPFAM" id="SSF48264">
    <property type="entry name" value="Cytochrome P450"/>
    <property type="match status" value="1"/>
</dbReference>
<evidence type="ECO:0000313" key="1">
    <source>
        <dbReference type="EMBL" id="KAF6033362.1"/>
    </source>
</evidence>
<dbReference type="Gene3D" id="1.10.630.10">
    <property type="entry name" value="Cytochrome P450"/>
    <property type="match status" value="1"/>
</dbReference>
<dbReference type="GO" id="GO:0004497">
    <property type="term" value="F:monooxygenase activity"/>
    <property type="evidence" value="ECO:0007669"/>
    <property type="project" value="InterPro"/>
</dbReference>
<comment type="caution">
    <text evidence="1">The sequence shown here is derived from an EMBL/GenBank/DDBJ whole genome shotgun (WGS) entry which is preliminary data.</text>
</comment>
<dbReference type="InterPro" id="IPR036396">
    <property type="entry name" value="Cyt_P450_sf"/>
</dbReference>
<sequence length="78" mass="8997">MLIYRGNANSIIIKYEVIDDPSKDITTADLSKLTYLECCILEVMRMYSTVLFFSEGNCLKILNLVNLLRMIKMIKAIM</sequence>
<dbReference type="GO" id="GO:0005506">
    <property type="term" value="F:iron ion binding"/>
    <property type="evidence" value="ECO:0007669"/>
    <property type="project" value="InterPro"/>
</dbReference>
<organism evidence="1 2">
    <name type="scientific">Bugula neritina</name>
    <name type="common">Brown bryozoan</name>
    <name type="synonym">Sertularia neritina</name>
    <dbReference type="NCBI Taxonomy" id="10212"/>
    <lineage>
        <taxon>Eukaryota</taxon>
        <taxon>Metazoa</taxon>
        <taxon>Spiralia</taxon>
        <taxon>Lophotrochozoa</taxon>
        <taxon>Bryozoa</taxon>
        <taxon>Gymnolaemata</taxon>
        <taxon>Cheilostomatida</taxon>
        <taxon>Flustrina</taxon>
        <taxon>Buguloidea</taxon>
        <taxon>Bugulidae</taxon>
        <taxon>Bugula</taxon>
    </lineage>
</organism>
<gene>
    <name evidence="1" type="ORF">EB796_008331</name>
</gene>
<proteinExistence type="predicted"/>
<dbReference type="Proteomes" id="UP000593567">
    <property type="component" value="Unassembled WGS sequence"/>
</dbReference>
<keyword evidence="2" id="KW-1185">Reference proteome</keyword>
<protein>
    <submittedName>
        <fullName evidence="1">Uncharacterized protein</fullName>
    </submittedName>
</protein>
<name>A0A7J7K418_BUGNE</name>
<accession>A0A7J7K418</accession>
<dbReference type="GO" id="GO:0016705">
    <property type="term" value="F:oxidoreductase activity, acting on paired donors, with incorporation or reduction of molecular oxygen"/>
    <property type="evidence" value="ECO:0007669"/>
    <property type="project" value="InterPro"/>
</dbReference>
<dbReference type="EMBL" id="VXIV02001368">
    <property type="protein sequence ID" value="KAF6033362.1"/>
    <property type="molecule type" value="Genomic_DNA"/>
</dbReference>
<reference evidence="1" key="1">
    <citation type="submission" date="2020-06" db="EMBL/GenBank/DDBJ databases">
        <title>Draft genome of Bugula neritina, a colonial animal packing powerful symbionts and potential medicines.</title>
        <authorList>
            <person name="Rayko M."/>
        </authorList>
    </citation>
    <scope>NUCLEOTIDE SEQUENCE [LARGE SCALE GENOMIC DNA]</scope>
    <source>
        <strain evidence="1">Kwan_BN1</strain>
    </source>
</reference>
<dbReference type="OrthoDB" id="10257317at2759"/>
<evidence type="ECO:0000313" key="2">
    <source>
        <dbReference type="Proteomes" id="UP000593567"/>
    </source>
</evidence>
<dbReference type="GO" id="GO:0020037">
    <property type="term" value="F:heme binding"/>
    <property type="evidence" value="ECO:0007669"/>
    <property type="project" value="InterPro"/>
</dbReference>